<gene>
    <name evidence="7" type="ORF">SAMN05216313_10345</name>
</gene>
<dbReference type="Pfam" id="PF02826">
    <property type="entry name" value="2-Hacid_dh_C"/>
    <property type="match status" value="1"/>
</dbReference>
<dbReference type="AlphaFoldDB" id="A0A1I0CL96"/>
<name>A0A1I0CL96_9FIRM</name>
<evidence type="ECO:0000256" key="3">
    <source>
        <dbReference type="ARBA" id="ARBA00023027"/>
    </source>
</evidence>
<dbReference type="GO" id="GO:0016616">
    <property type="term" value="F:oxidoreductase activity, acting on the CH-OH group of donors, NAD or NADP as acceptor"/>
    <property type="evidence" value="ECO:0007669"/>
    <property type="project" value="InterPro"/>
</dbReference>
<dbReference type="GO" id="GO:0051287">
    <property type="term" value="F:NAD binding"/>
    <property type="evidence" value="ECO:0007669"/>
    <property type="project" value="InterPro"/>
</dbReference>
<comment type="similarity">
    <text evidence="1 4">Belongs to the D-isomer specific 2-hydroxyacid dehydrogenase family.</text>
</comment>
<protein>
    <submittedName>
        <fullName evidence="7">Lactate dehydrogenase</fullName>
    </submittedName>
</protein>
<evidence type="ECO:0000259" key="6">
    <source>
        <dbReference type="Pfam" id="PF02826"/>
    </source>
</evidence>
<sequence length="303" mass="34480">MFKKTVVVDNTGMNGWAKARLRELSEMAVFYDDFPADPEVIRERIGDADCLMVSYCTPITREILEKCPNLTYVGMCCTLYNEASANVDIPYCRERNIEVTGITDYGDGGVIEFGLASLVWLLHGFGKQQWRERPNELYCQKIGVVGMGNTGFKLAKILKLMGAEVYYSDLRRNEAAETLGIRYLPLDELLQTVDILSTQLPKNTCLIREREFELFGQGKIFLNTSIGPTFDVEAMERWLSKPGNYYVCEEVGVGDTAERFKRFDNFIYIDKCAGSSEQCTLRLSQKSIENVEHFLKKRGADHE</sequence>
<dbReference type="InterPro" id="IPR050418">
    <property type="entry name" value="D-iso_2-hydroxyacid_DH_PdxB"/>
</dbReference>
<dbReference type="SUPFAM" id="SSF51735">
    <property type="entry name" value="NAD(P)-binding Rossmann-fold domains"/>
    <property type="match status" value="1"/>
</dbReference>
<dbReference type="Pfam" id="PF00389">
    <property type="entry name" value="2-Hacid_dh"/>
    <property type="match status" value="1"/>
</dbReference>
<dbReference type="PANTHER" id="PTHR43761:SF1">
    <property type="entry name" value="D-ISOMER SPECIFIC 2-HYDROXYACID DEHYDROGENASE CATALYTIC DOMAIN-CONTAINING PROTEIN-RELATED"/>
    <property type="match status" value="1"/>
</dbReference>
<feature type="domain" description="D-isomer specific 2-hydroxyacid dehydrogenase NAD-binding" evidence="6">
    <location>
        <begin position="128"/>
        <end position="240"/>
    </location>
</feature>
<dbReference type="Proteomes" id="UP000198508">
    <property type="component" value="Unassembled WGS sequence"/>
</dbReference>
<keyword evidence="2 4" id="KW-0560">Oxidoreductase</keyword>
<dbReference type="RefSeq" id="WP_092361020.1">
    <property type="nucleotide sequence ID" value="NZ_FOIM01000003.1"/>
</dbReference>
<evidence type="ECO:0000256" key="1">
    <source>
        <dbReference type="ARBA" id="ARBA00005854"/>
    </source>
</evidence>
<dbReference type="InterPro" id="IPR036291">
    <property type="entry name" value="NAD(P)-bd_dom_sf"/>
</dbReference>
<keyword evidence="8" id="KW-1185">Reference proteome</keyword>
<keyword evidence="3" id="KW-0520">NAD</keyword>
<evidence type="ECO:0000313" key="8">
    <source>
        <dbReference type="Proteomes" id="UP000198508"/>
    </source>
</evidence>
<dbReference type="InterPro" id="IPR006139">
    <property type="entry name" value="D-isomer_2_OHA_DH_cat_dom"/>
</dbReference>
<proteinExistence type="inferred from homology"/>
<dbReference type="EMBL" id="FOIM01000003">
    <property type="protein sequence ID" value="SET20391.1"/>
    <property type="molecule type" value="Genomic_DNA"/>
</dbReference>
<evidence type="ECO:0000259" key="5">
    <source>
        <dbReference type="Pfam" id="PF00389"/>
    </source>
</evidence>
<accession>A0A1I0CL96</accession>
<evidence type="ECO:0000256" key="2">
    <source>
        <dbReference type="ARBA" id="ARBA00023002"/>
    </source>
</evidence>
<dbReference type="InterPro" id="IPR006140">
    <property type="entry name" value="D-isomer_DH_NAD-bd"/>
</dbReference>
<dbReference type="PANTHER" id="PTHR43761">
    <property type="entry name" value="D-ISOMER SPECIFIC 2-HYDROXYACID DEHYDROGENASE FAMILY PROTEIN (AFU_ORTHOLOGUE AFUA_1G13630)"/>
    <property type="match status" value="1"/>
</dbReference>
<feature type="domain" description="D-isomer specific 2-hydroxyacid dehydrogenase catalytic" evidence="5">
    <location>
        <begin position="29"/>
        <end position="299"/>
    </location>
</feature>
<reference evidence="8" key="1">
    <citation type="submission" date="2016-10" db="EMBL/GenBank/DDBJ databases">
        <authorList>
            <person name="Varghese N."/>
            <person name="Submissions S."/>
        </authorList>
    </citation>
    <scope>NUCLEOTIDE SEQUENCE [LARGE SCALE GENOMIC DNA]</scope>
    <source>
        <strain evidence="8">NLAE-zl-G277</strain>
    </source>
</reference>
<dbReference type="Gene3D" id="3.40.50.720">
    <property type="entry name" value="NAD(P)-binding Rossmann-like Domain"/>
    <property type="match status" value="2"/>
</dbReference>
<dbReference type="SUPFAM" id="SSF52283">
    <property type="entry name" value="Formate/glycerate dehydrogenase catalytic domain-like"/>
    <property type="match status" value="1"/>
</dbReference>
<organism evidence="7 8">
    <name type="scientific">Enterocloster lavalensis</name>
    <dbReference type="NCBI Taxonomy" id="460384"/>
    <lineage>
        <taxon>Bacteria</taxon>
        <taxon>Bacillati</taxon>
        <taxon>Bacillota</taxon>
        <taxon>Clostridia</taxon>
        <taxon>Lachnospirales</taxon>
        <taxon>Lachnospiraceae</taxon>
        <taxon>Enterocloster</taxon>
    </lineage>
</organism>
<dbReference type="STRING" id="460384.SAMN05216313_10345"/>
<evidence type="ECO:0000313" key="7">
    <source>
        <dbReference type="EMBL" id="SET20391.1"/>
    </source>
</evidence>
<evidence type="ECO:0000256" key="4">
    <source>
        <dbReference type="RuleBase" id="RU003719"/>
    </source>
</evidence>